<keyword evidence="4" id="KW-0808">Transferase</keyword>
<dbReference type="SMART" id="SM00729">
    <property type="entry name" value="Elp3"/>
    <property type="match status" value="1"/>
</dbReference>
<evidence type="ECO:0000256" key="1">
    <source>
        <dbReference type="ARBA" id="ARBA00001966"/>
    </source>
</evidence>
<dbReference type="InterPro" id="IPR006638">
    <property type="entry name" value="Elp3/MiaA/NifB-like_rSAM"/>
</dbReference>
<evidence type="ECO:0000256" key="11">
    <source>
        <dbReference type="ARBA" id="ARBA00080698"/>
    </source>
</evidence>
<evidence type="ECO:0000256" key="6">
    <source>
        <dbReference type="ARBA" id="ARBA00022723"/>
    </source>
</evidence>
<dbReference type="EMBL" id="FXBB01000012">
    <property type="protein sequence ID" value="SMG27151.1"/>
    <property type="molecule type" value="Genomic_DNA"/>
</dbReference>
<evidence type="ECO:0000256" key="10">
    <source>
        <dbReference type="ARBA" id="ARBA00068570"/>
    </source>
</evidence>
<keyword evidence="6" id="KW-0479">Metal-binding</keyword>
<dbReference type="PROSITE" id="PS51918">
    <property type="entry name" value="RADICAL_SAM"/>
    <property type="match status" value="1"/>
</dbReference>
<evidence type="ECO:0000256" key="5">
    <source>
        <dbReference type="ARBA" id="ARBA00022691"/>
    </source>
</evidence>
<dbReference type="RefSeq" id="WP_143340830.1">
    <property type="nucleotide sequence ID" value="NZ_FXBB01000012.1"/>
</dbReference>
<feature type="domain" description="TRAM" evidence="13">
    <location>
        <begin position="374"/>
        <end position="437"/>
    </location>
</feature>
<dbReference type="Pfam" id="PF01938">
    <property type="entry name" value="TRAM"/>
    <property type="match status" value="1"/>
</dbReference>
<evidence type="ECO:0000259" key="15">
    <source>
        <dbReference type="PROSITE" id="PS51918"/>
    </source>
</evidence>
<dbReference type="PANTHER" id="PTHR43020:SF2">
    <property type="entry name" value="MITOCHONDRIAL TRNA METHYLTHIOTRANSFERASE CDK5RAP1"/>
    <property type="match status" value="1"/>
</dbReference>
<comment type="function">
    <text evidence="2">Catalyzes the methylthiolation of N6-(dimethylallyl)adenosine (i(6)A), leading to the formation of 2-methylthio-N6-(dimethylallyl)adenosine (ms(2)i(6)A) at position 37 in tRNAs that read codons beginning with uridine.</text>
</comment>
<evidence type="ECO:0000256" key="12">
    <source>
        <dbReference type="ARBA" id="ARBA00081141"/>
    </source>
</evidence>
<comment type="cofactor">
    <cofactor evidence="1">
        <name>[4Fe-4S] cluster</name>
        <dbReference type="ChEBI" id="CHEBI:49883"/>
    </cofactor>
</comment>
<dbReference type="NCBIfam" id="TIGR01574">
    <property type="entry name" value="miaB-methiolase"/>
    <property type="match status" value="1"/>
</dbReference>
<proteinExistence type="predicted"/>
<evidence type="ECO:0000313" key="16">
    <source>
        <dbReference type="EMBL" id="SMG27151.1"/>
    </source>
</evidence>
<accession>A0A1X7JHI2</accession>
<dbReference type="PROSITE" id="PS01278">
    <property type="entry name" value="MTTASE_RADICAL"/>
    <property type="match status" value="1"/>
</dbReference>
<evidence type="ECO:0000259" key="13">
    <source>
        <dbReference type="PROSITE" id="PS50926"/>
    </source>
</evidence>
<organism evidence="16 17">
    <name type="scientific">Dethiosulfovibrio salsuginis</name>
    <dbReference type="NCBI Taxonomy" id="561720"/>
    <lineage>
        <taxon>Bacteria</taxon>
        <taxon>Thermotogati</taxon>
        <taxon>Synergistota</taxon>
        <taxon>Synergistia</taxon>
        <taxon>Synergistales</taxon>
        <taxon>Dethiosulfovibrionaceae</taxon>
        <taxon>Dethiosulfovibrio</taxon>
    </lineage>
</organism>
<keyword evidence="5" id="KW-0949">S-adenosyl-L-methionine</keyword>
<dbReference type="InterPro" id="IPR020612">
    <property type="entry name" value="Methylthiotransferase_CS"/>
</dbReference>
<dbReference type="PROSITE" id="PS50926">
    <property type="entry name" value="TRAM"/>
    <property type="match status" value="1"/>
</dbReference>
<dbReference type="SUPFAM" id="SSF102114">
    <property type="entry name" value="Radical SAM enzymes"/>
    <property type="match status" value="1"/>
</dbReference>
<evidence type="ECO:0000259" key="14">
    <source>
        <dbReference type="PROSITE" id="PS51449"/>
    </source>
</evidence>
<protein>
    <recommendedName>
        <fullName evidence="10">tRNA-2-methylthio-N(6)-dimethylallyladenosine synthase</fullName>
        <ecNumber evidence="9">2.8.4.3</ecNumber>
    </recommendedName>
    <alternativeName>
        <fullName evidence="12">(Dimethylallyl)adenosine tRNA methylthiotransferase MiaB</fullName>
    </alternativeName>
    <alternativeName>
        <fullName evidence="11">tRNA-i(6)A37 methylthiotransferase</fullName>
    </alternativeName>
</protein>
<dbReference type="NCBIfam" id="TIGR00089">
    <property type="entry name" value="MiaB/RimO family radical SAM methylthiotransferase"/>
    <property type="match status" value="1"/>
</dbReference>
<dbReference type="InterPro" id="IPR006463">
    <property type="entry name" value="MiaB_methiolase"/>
</dbReference>
<dbReference type="SFLD" id="SFLDF00273">
    <property type="entry name" value="(dimethylallyl)adenosine_tRNA"/>
    <property type="match status" value="1"/>
</dbReference>
<evidence type="ECO:0000256" key="4">
    <source>
        <dbReference type="ARBA" id="ARBA00022679"/>
    </source>
</evidence>
<dbReference type="InterPro" id="IPR007197">
    <property type="entry name" value="rSAM"/>
</dbReference>
<dbReference type="GO" id="GO:0046872">
    <property type="term" value="F:metal ion binding"/>
    <property type="evidence" value="ECO:0007669"/>
    <property type="project" value="UniProtKB-KW"/>
</dbReference>
<dbReference type="GO" id="GO:0035597">
    <property type="term" value="F:tRNA-2-methylthio-N(6)-dimethylallyladenosine(37) synthase activity"/>
    <property type="evidence" value="ECO:0007669"/>
    <property type="project" value="UniProtKB-EC"/>
</dbReference>
<dbReference type="SFLD" id="SFLDG01082">
    <property type="entry name" value="B12-binding_domain_containing"/>
    <property type="match status" value="1"/>
</dbReference>
<evidence type="ECO:0000256" key="9">
    <source>
        <dbReference type="ARBA" id="ARBA00033765"/>
    </source>
</evidence>
<dbReference type="Pfam" id="PF04055">
    <property type="entry name" value="Radical_SAM"/>
    <property type="match status" value="1"/>
</dbReference>
<dbReference type="Proteomes" id="UP000193355">
    <property type="component" value="Unassembled WGS sequence"/>
</dbReference>
<gene>
    <name evidence="16" type="ORF">SAMN06275492_11225</name>
</gene>
<dbReference type="InterPro" id="IPR038135">
    <property type="entry name" value="Methylthiotransferase_N_sf"/>
</dbReference>
<evidence type="ECO:0000256" key="2">
    <source>
        <dbReference type="ARBA" id="ARBA00003234"/>
    </source>
</evidence>
<dbReference type="InterPro" id="IPR023404">
    <property type="entry name" value="rSAM_horseshoe"/>
</dbReference>
<feature type="domain" description="MTTase N-terminal" evidence="14">
    <location>
        <begin position="2"/>
        <end position="117"/>
    </location>
</feature>
<dbReference type="Gene3D" id="3.80.30.20">
    <property type="entry name" value="tm_1862 like domain"/>
    <property type="match status" value="1"/>
</dbReference>
<evidence type="ECO:0000256" key="7">
    <source>
        <dbReference type="ARBA" id="ARBA00023004"/>
    </source>
</evidence>
<dbReference type="FunFam" id="3.40.50.12160:FF:000003">
    <property type="entry name" value="CDK5 regulatory subunit-associated protein 1"/>
    <property type="match status" value="1"/>
</dbReference>
<name>A0A1X7JHI2_9BACT</name>
<evidence type="ECO:0000256" key="8">
    <source>
        <dbReference type="ARBA" id="ARBA00023014"/>
    </source>
</evidence>
<dbReference type="STRING" id="561720.SAMN06275492_11225"/>
<dbReference type="Gene3D" id="3.40.50.12160">
    <property type="entry name" value="Methylthiotransferase, N-terminal domain"/>
    <property type="match status" value="1"/>
</dbReference>
<dbReference type="GO" id="GO:0005829">
    <property type="term" value="C:cytosol"/>
    <property type="evidence" value="ECO:0007669"/>
    <property type="project" value="TreeGrafter"/>
</dbReference>
<dbReference type="SFLD" id="SFLDG01061">
    <property type="entry name" value="methylthiotransferase"/>
    <property type="match status" value="1"/>
</dbReference>
<evidence type="ECO:0000256" key="3">
    <source>
        <dbReference type="ARBA" id="ARBA00022485"/>
    </source>
</evidence>
<sequence length="440" mass="49713">MSSFAIKIYGCQMNVYDGDKIRTSLIDRGWEEVLEDKADVVIYVGCSIRQKAEHKVWSEIGLYRGRWEEAGSPKVCLVGCMAQNVGEQMFRRFPWLRLIAGPRSLGLVPDGLVRVMEGEKVNLLDQDPRAFMDLDVTPVHRVNRWKAYVTIAHGCDNFCTYCIVPYVRGRFMSRKSGDILREVRELVDDGVREITLLGQNVDTYGADFDRPYRFSDLLSDVAQVKGVDLVRFMTSYPSDFTKDVVSVIGENPAICTGINLPIQSGSDRILRKMNRHYTLEEYDETVRAIREGLPEVGLTSDLIVGFPGETEEDFQDSLAALRKYRFDQVHTAAYSPREGTPAAKMDNQIDRAEKSRRLQEVNALQAEIAREINSALVGRTYRVLVDDRAQKGEGLLQGRTKTDKVVLFPGDPSLIGSFVSVEIKRANNWSLHGDILEVEN</sequence>
<keyword evidence="17" id="KW-1185">Reference proteome</keyword>
<dbReference type="OrthoDB" id="9805215at2"/>
<keyword evidence="8" id="KW-0411">Iron-sulfur</keyword>
<dbReference type="InterPro" id="IPR058240">
    <property type="entry name" value="rSAM_sf"/>
</dbReference>
<feature type="domain" description="Radical SAM core" evidence="15">
    <location>
        <begin position="141"/>
        <end position="371"/>
    </location>
</feature>
<dbReference type="PROSITE" id="PS51449">
    <property type="entry name" value="MTTASE_N"/>
    <property type="match status" value="1"/>
</dbReference>
<dbReference type="CDD" id="cd01335">
    <property type="entry name" value="Radical_SAM"/>
    <property type="match status" value="1"/>
</dbReference>
<dbReference type="EC" id="2.8.4.3" evidence="9"/>
<reference evidence="17" key="1">
    <citation type="submission" date="2017-04" db="EMBL/GenBank/DDBJ databases">
        <authorList>
            <person name="Varghese N."/>
            <person name="Submissions S."/>
        </authorList>
    </citation>
    <scope>NUCLEOTIDE SEQUENCE [LARGE SCALE GENOMIC DNA]</scope>
    <source>
        <strain evidence="17">USBA 82</strain>
    </source>
</reference>
<dbReference type="InterPro" id="IPR013848">
    <property type="entry name" value="Methylthiotransferase_N"/>
</dbReference>
<dbReference type="FunFam" id="3.80.30.20:FF:000001">
    <property type="entry name" value="tRNA-2-methylthio-N(6)-dimethylallyladenosine synthase 2"/>
    <property type="match status" value="1"/>
</dbReference>
<dbReference type="Pfam" id="PF00919">
    <property type="entry name" value="UPF0004"/>
    <property type="match status" value="1"/>
</dbReference>
<dbReference type="InterPro" id="IPR002792">
    <property type="entry name" value="TRAM_dom"/>
</dbReference>
<keyword evidence="3" id="KW-0004">4Fe-4S</keyword>
<dbReference type="AlphaFoldDB" id="A0A1X7JHI2"/>
<keyword evidence="7" id="KW-0408">Iron</keyword>
<evidence type="ECO:0000313" key="17">
    <source>
        <dbReference type="Proteomes" id="UP000193355"/>
    </source>
</evidence>
<dbReference type="InterPro" id="IPR005839">
    <property type="entry name" value="Methylthiotransferase"/>
</dbReference>
<dbReference type="SFLD" id="SFLDS00029">
    <property type="entry name" value="Radical_SAM"/>
    <property type="match status" value="1"/>
</dbReference>
<dbReference type="PANTHER" id="PTHR43020">
    <property type="entry name" value="CDK5 REGULATORY SUBUNIT-ASSOCIATED PROTEIN 1"/>
    <property type="match status" value="1"/>
</dbReference>
<dbReference type="GO" id="GO:0051539">
    <property type="term" value="F:4 iron, 4 sulfur cluster binding"/>
    <property type="evidence" value="ECO:0007669"/>
    <property type="project" value="UniProtKB-KW"/>
</dbReference>